<proteinExistence type="predicted"/>
<name>A0ACC3DBW9_9PEZI</name>
<evidence type="ECO:0000313" key="2">
    <source>
        <dbReference type="Proteomes" id="UP001186974"/>
    </source>
</evidence>
<reference evidence="1" key="1">
    <citation type="submission" date="2024-09" db="EMBL/GenBank/DDBJ databases">
        <title>Black Yeasts Isolated from many extreme environments.</title>
        <authorList>
            <person name="Coleine C."/>
            <person name="Stajich J.E."/>
            <person name="Selbmann L."/>
        </authorList>
    </citation>
    <scope>NUCLEOTIDE SEQUENCE</scope>
    <source>
        <strain evidence="1">CCFEE 5737</strain>
    </source>
</reference>
<dbReference type="EMBL" id="JAWDJW010006416">
    <property type="protein sequence ID" value="KAK3064834.1"/>
    <property type="molecule type" value="Genomic_DNA"/>
</dbReference>
<evidence type="ECO:0000313" key="1">
    <source>
        <dbReference type="EMBL" id="KAK3064834.1"/>
    </source>
</evidence>
<comment type="caution">
    <text evidence="1">The sequence shown here is derived from an EMBL/GenBank/DDBJ whole genome shotgun (WGS) entry which is preliminary data.</text>
</comment>
<gene>
    <name evidence="1" type="ORF">LTS18_003503</name>
</gene>
<accession>A0ACC3DBW9</accession>
<sequence>MAREKDVPSHVDNIEQISGDSSNGVDANERIIHELETHGEEVGLTFRTIMAAATMGSCYNAYLFTLLIPPAVLSLINAELGPDPRYTWITGAWNLGGAIFVTVGGRLSDIFGRRYFFLSGSVILIIGSIVSATGQSIPQMIAGGALFGAGSGFLEMAFGAVQEIVPNEWRMTTIGLFDASSIIAQMMPLAAWGIIHTTGSWRASYYLMIGFQALNLTFLFFFYHPPAFHTKHRDDGKTKRQLLLEFDWIGLFLFIAGCTLFICGLGWGGTLHPWASAATIAPIIVGFSLLIALGFWEVYGNIKEPLLPPRLFKQVRHFLMPCIAMGITGMQYYSNATLWPRLSQLLYANGDISRGLYSEVLPLGTIIGGICICFSKMIGHQRWQILFSIALQTACVGAMSTATIDNPTQSIILTVIISFCTSMVILNSLVLVGFGIEDQNDIGTAAGIAGTSRLIFGAVAIAIFSNITNNQYADSLGPQVAASVQGLGFDASNLPRLAAAARLNTAAAFATVPGITPAVQAAATLANKQAYLAGAHLSYQVALAFGLCGCIAAFFIPSVDRRKYTKKTVALQEADRKAVETKKVEVSA</sequence>
<organism evidence="1 2">
    <name type="scientific">Coniosporium uncinatum</name>
    <dbReference type="NCBI Taxonomy" id="93489"/>
    <lineage>
        <taxon>Eukaryota</taxon>
        <taxon>Fungi</taxon>
        <taxon>Dikarya</taxon>
        <taxon>Ascomycota</taxon>
        <taxon>Pezizomycotina</taxon>
        <taxon>Dothideomycetes</taxon>
        <taxon>Dothideomycetes incertae sedis</taxon>
        <taxon>Coniosporium</taxon>
    </lineage>
</organism>
<protein>
    <submittedName>
        <fullName evidence="1">Uncharacterized protein</fullName>
    </submittedName>
</protein>
<dbReference type="Proteomes" id="UP001186974">
    <property type="component" value="Unassembled WGS sequence"/>
</dbReference>
<keyword evidence="2" id="KW-1185">Reference proteome</keyword>